<protein>
    <submittedName>
        <fullName evidence="8">OmpA family protein</fullName>
    </submittedName>
</protein>
<dbReference type="InterPro" id="IPR006665">
    <property type="entry name" value="OmpA-like"/>
</dbReference>
<feature type="region of interest" description="Disordered" evidence="5">
    <location>
        <begin position="453"/>
        <end position="495"/>
    </location>
</feature>
<dbReference type="CDD" id="cd07185">
    <property type="entry name" value="OmpA_C-like"/>
    <property type="match status" value="1"/>
</dbReference>
<feature type="compositionally biased region" description="Basic and acidic residues" evidence="5">
    <location>
        <begin position="453"/>
        <end position="472"/>
    </location>
</feature>
<sequence>MKNYTPSGSISRALVVLATVTGALFAPAAEAQNGAPSLDVNRFHPAPGSGRLLTVDLADVGRSPGVVSQFVLHYADLPLAYTFGDEVTGKLVRDRITADLSFAFSLLDRVQLSVALPVTLHQAGDLITYPDVVTREPRALPGISAGGLEDLRLGLKGRFWSNEQFGLGGVAEVVAPTGNSGSFLGSESVTGTARLVGHAKFQQVTVALNLGWRWAATEQTLLNIRSGNGLLYGAGVQVDVARYANVPIAVLGEVYGLAALGAADGVSSPAEAMLAGKAQVRDWSFFLGAGTGLNAGFGEPRVRVMAGLSYSWQYRPKPPPLVPPSVLPVIPSQPTITVGEQDVRLQLWEPVYFAFAKDTIDPVSFPLLDEVARFIRKHPELGPIRIDGHTDDVGSDQYNLELSQRRAKAIREYLGTKGVPAERLSHVGYGKRCPLLSNETEEGRAVNRRVDFILTNRERRPPRPGECPERPAQKNPTQNPAPVPTQAPAPTQARK</sequence>
<feature type="signal peptide" evidence="6">
    <location>
        <begin position="1"/>
        <end position="31"/>
    </location>
</feature>
<dbReference type="PRINTS" id="PR01021">
    <property type="entry name" value="OMPADOMAIN"/>
</dbReference>
<dbReference type="RefSeq" id="WP_395808358.1">
    <property type="nucleotide sequence ID" value="NZ_CP043494.1"/>
</dbReference>
<keyword evidence="3" id="KW-0998">Cell outer membrane</keyword>
<feature type="domain" description="OmpA-like" evidence="7">
    <location>
        <begin position="340"/>
        <end position="458"/>
    </location>
</feature>
<evidence type="ECO:0000259" key="7">
    <source>
        <dbReference type="PROSITE" id="PS51123"/>
    </source>
</evidence>
<dbReference type="PANTHER" id="PTHR30329">
    <property type="entry name" value="STATOR ELEMENT OF FLAGELLAR MOTOR COMPLEX"/>
    <property type="match status" value="1"/>
</dbReference>
<evidence type="ECO:0000313" key="8">
    <source>
        <dbReference type="EMBL" id="WNG49905.1"/>
    </source>
</evidence>
<evidence type="ECO:0000256" key="4">
    <source>
        <dbReference type="PROSITE-ProRule" id="PRU00473"/>
    </source>
</evidence>
<evidence type="ECO:0000256" key="6">
    <source>
        <dbReference type="SAM" id="SignalP"/>
    </source>
</evidence>
<dbReference type="InterPro" id="IPR036737">
    <property type="entry name" value="OmpA-like_sf"/>
</dbReference>
<dbReference type="Proteomes" id="UP001611383">
    <property type="component" value="Chromosome"/>
</dbReference>
<dbReference type="EMBL" id="CP043494">
    <property type="protein sequence ID" value="WNG49905.1"/>
    <property type="molecule type" value="Genomic_DNA"/>
</dbReference>
<evidence type="ECO:0000256" key="2">
    <source>
        <dbReference type="ARBA" id="ARBA00023136"/>
    </source>
</evidence>
<keyword evidence="6" id="KW-0732">Signal</keyword>
<dbReference type="InterPro" id="IPR050330">
    <property type="entry name" value="Bact_OuterMem_StrucFunc"/>
</dbReference>
<evidence type="ECO:0000256" key="5">
    <source>
        <dbReference type="SAM" id="MobiDB-lite"/>
    </source>
</evidence>
<organism evidence="8 9">
    <name type="scientific">Archangium minus</name>
    <dbReference type="NCBI Taxonomy" id="83450"/>
    <lineage>
        <taxon>Bacteria</taxon>
        <taxon>Pseudomonadati</taxon>
        <taxon>Myxococcota</taxon>
        <taxon>Myxococcia</taxon>
        <taxon>Myxococcales</taxon>
        <taxon>Cystobacterineae</taxon>
        <taxon>Archangiaceae</taxon>
        <taxon>Archangium</taxon>
    </lineage>
</organism>
<accession>A0ABY9X3C8</accession>
<name>A0ABY9X3C8_9BACT</name>
<comment type="subcellular location">
    <subcellularLocation>
        <location evidence="1">Cell outer membrane</location>
    </subcellularLocation>
</comment>
<dbReference type="SUPFAM" id="SSF103088">
    <property type="entry name" value="OmpA-like"/>
    <property type="match status" value="1"/>
</dbReference>
<dbReference type="InterPro" id="IPR006690">
    <property type="entry name" value="OMPA-like_CS"/>
</dbReference>
<evidence type="ECO:0000256" key="1">
    <source>
        <dbReference type="ARBA" id="ARBA00004442"/>
    </source>
</evidence>
<dbReference type="PROSITE" id="PS51123">
    <property type="entry name" value="OMPA_2"/>
    <property type="match status" value="1"/>
</dbReference>
<dbReference type="PROSITE" id="PS01068">
    <property type="entry name" value="OMPA_1"/>
    <property type="match status" value="1"/>
</dbReference>
<dbReference type="Gene3D" id="3.30.1330.60">
    <property type="entry name" value="OmpA-like domain"/>
    <property type="match status" value="1"/>
</dbReference>
<dbReference type="InterPro" id="IPR006664">
    <property type="entry name" value="OMP_bac"/>
</dbReference>
<keyword evidence="9" id="KW-1185">Reference proteome</keyword>
<keyword evidence="2 4" id="KW-0472">Membrane</keyword>
<evidence type="ECO:0000313" key="9">
    <source>
        <dbReference type="Proteomes" id="UP001611383"/>
    </source>
</evidence>
<evidence type="ECO:0000256" key="3">
    <source>
        <dbReference type="ARBA" id="ARBA00023237"/>
    </source>
</evidence>
<dbReference type="Pfam" id="PF00691">
    <property type="entry name" value="OmpA"/>
    <property type="match status" value="1"/>
</dbReference>
<reference evidence="8 9" key="1">
    <citation type="submission" date="2019-08" db="EMBL/GenBank/DDBJ databases">
        <title>Archangium and Cystobacter genomes.</title>
        <authorList>
            <person name="Chen I.-C.K."/>
            <person name="Wielgoss S."/>
        </authorList>
    </citation>
    <scope>NUCLEOTIDE SEQUENCE [LARGE SCALE GENOMIC DNA]</scope>
    <source>
        <strain evidence="8 9">Cbm 6</strain>
    </source>
</reference>
<dbReference type="PANTHER" id="PTHR30329:SF21">
    <property type="entry name" value="LIPOPROTEIN YIAD-RELATED"/>
    <property type="match status" value="1"/>
</dbReference>
<proteinExistence type="predicted"/>
<feature type="chain" id="PRO_5045505805" evidence="6">
    <location>
        <begin position="32"/>
        <end position="495"/>
    </location>
</feature>
<gene>
    <name evidence="8" type="ORF">F0U60_41635</name>
</gene>
<dbReference type="PRINTS" id="PR01023">
    <property type="entry name" value="NAFLGMOTY"/>
</dbReference>